<dbReference type="EMBL" id="CP120364">
    <property type="protein sequence ID" value="WHS91347.1"/>
    <property type="molecule type" value="Genomic_DNA"/>
</dbReference>
<dbReference type="InterPro" id="IPR029044">
    <property type="entry name" value="Nucleotide-diphossugar_trans"/>
</dbReference>
<accession>A0ABY8T0G2</accession>
<reference evidence="4 5" key="1">
    <citation type="submission" date="2023-03" db="EMBL/GenBank/DDBJ databases">
        <authorList>
            <person name="Menendez E."/>
            <person name="Kaur S."/>
            <person name="Flores-Felix J.D."/>
            <person name="diCenzo G.C."/>
            <person name="Peix A."/>
            <person name="Velazquez E."/>
        </authorList>
    </citation>
    <scope>NUCLEOTIDE SEQUENCE [LARGE SCALE GENOMIC DNA]</scope>
    <source>
        <strain evidence="4 5">CCBAU 71714</strain>
        <plasmid evidence="4 5">pSkuCCBAU71714b</plasmid>
    </source>
</reference>
<geneLocation type="plasmid" evidence="4 5">
    <name>pSkuCCBAU71714b</name>
</geneLocation>
<dbReference type="Gene3D" id="3.90.550.10">
    <property type="entry name" value="Spore Coat Polysaccharide Biosynthesis Protein SpsA, Chain A"/>
    <property type="match status" value="1"/>
</dbReference>
<evidence type="ECO:0000256" key="1">
    <source>
        <dbReference type="ARBA" id="ARBA00022676"/>
    </source>
</evidence>
<dbReference type="Proteomes" id="UP001233264">
    <property type="component" value="Plasmid pSkuCCBAU71714b"/>
</dbReference>
<evidence type="ECO:0000256" key="3">
    <source>
        <dbReference type="ARBA" id="ARBA00022723"/>
    </source>
</evidence>
<evidence type="ECO:0000313" key="5">
    <source>
        <dbReference type="Proteomes" id="UP001233264"/>
    </source>
</evidence>
<name>A0ABY8T0G2_9HYPH</name>
<dbReference type="InterPro" id="IPR050748">
    <property type="entry name" value="Glycosyltrans_8_dom-fam"/>
</dbReference>
<organism evidence="4 5">
    <name type="scientific">Sinorhizobium kummerowiae</name>
    <dbReference type="NCBI Taxonomy" id="158892"/>
    <lineage>
        <taxon>Bacteria</taxon>
        <taxon>Pseudomonadati</taxon>
        <taxon>Pseudomonadota</taxon>
        <taxon>Alphaproteobacteria</taxon>
        <taxon>Hyphomicrobiales</taxon>
        <taxon>Rhizobiaceae</taxon>
        <taxon>Sinorhizobium/Ensifer group</taxon>
        <taxon>Sinorhizobium</taxon>
    </lineage>
</organism>
<sequence>MDKGAVLPPNRQSSSGSAAIVLVTDQNYALPTFSAALSADQHTKGADIAIRMFVVGAEDTWARQFDEAVAGTKIKVIAVRLPQLAELAPYHRDHYLPPIALARFWIDSLLDAGVDRFLYIDGDTLVDGELDSLLARTPPAEGLMAAPDFLNIFMDEVSRGKKRDLAHLEGIGCRAETYFNSGVIYASRDAWNDIVPAAMKFMIEHPEHCPASDQSALNHAARGRVTMLSLRYNYQSEHMMVLDPRRRGIGPTIWHFTGGPKPWNMPGWPWDESFNRYYCAAEMRLHGSTIVTPVPPEAQTRAGIAHRRRSRSRMTWVYPWRKITRRRKILHLLADDR</sequence>
<keyword evidence="5" id="KW-1185">Reference proteome</keyword>
<dbReference type="RefSeq" id="WP_284718316.1">
    <property type="nucleotide sequence ID" value="NZ_CP120364.1"/>
</dbReference>
<dbReference type="PANTHER" id="PTHR13778">
    <property type="entry name" value="GLYCOSYLTRANSFERASE 8 DOMAIN-CONTAINING PROTEIN"/>
    <property type="match status" value="1"/>
</dbReference>
<evidence type="ECO:0000313" key="4">
    <source>
        <dbReference type="EMBL" id="WHS91347.1"/>
    </source>
</evidence>
<keyword evidence="3" id="KW-0479">Metal-binding</keyword>
<evidence type="ECO:0000256" key="2">
    <source>
        <dbReference type="ARBA" id="ARBA00022679"/>
    </source>
</evidence>
<dbReference type="Pfam" id="PF01501">
    <property type="entry name" value="Glyco_transf_8"/>
    <property type="match status" value="1"/>
</dbReference>
<keyword evidence="4" id="KW-0614">Plasmid</keyword>
<proteinExistence type="predicted"/>
<keyword evidence="1" id="KW-0328">Glycosyltransferase</keyword>
<dbReference type="SUPFAM" id="SSF53448">
    <property type="entry name" value="Nucleotide-diphospho-sugar transferases"/>
    <property type="match status" value="1"/>
</dbReference>
<gene>
    <name evidence="4" type="ORF">PZL22_001325</name>
</gene>
<keyword evidence="2" id="KW-0808">Transferase</keyword>
<protein>
    <submittedName>
        <fullName evidence="4">Glycosyltransferase family 8 protein</fullName>
    </submittedName>
</protein>
<dbReference type="PANTHER" id="PTHR13778:SF47">
    <property type="entry name" value="LIPOPOLYSACCHARIDE 1,3-GALACTOSYLTRANSFERASE"/>
    <property type="match status" value="1"/>
</dbReference>
<dbReference type="InterPro" id="IPR002495">
    <property type="entry name" value="Glyco_trans_8"/>
</dbReference>